<evidence type="ECO:0000256" key="2">
    <source>
        <dbReference type="SAM" id="Phobius"/>
    </source>
</evidence>
<name>A0A8T0IX91_CERPU</name>
<evidence type="ECO:0000313" key="4">
    <source>
        <dbReference type="Proteomes" id="UP000822688"/>
    </source>
</evidence>
<feature type="transmembrane region" description="Helical" evidence="2">
    <location>
        <begin position="41"/>
        <end position="62"/>
    </location>
</feature>
<evidence type="ECO:0000313" key="3">
    <source>
        <dbReference type="EMBL" id="KAG0587712.1"/>
    </source>
</evidence>
<keyword evidence="2" id="KW-0812">Transmembrane</keyword>
<protein>
    <submittedName>
        <fullName evidence="3">Uncharacterized protein</fullName>
    </submittedName>
</protein>
<feature type="compositionally biased region" description="Pro residues" evidence="1">
    <location>
        <begin position="174"/>
        <end position="186"/>
    </location>
</feature>
<dbReference type="AlphaFoldDB" id="A0A8T0IX91"/>
<gene>
    <name evidence="3" type="ORF">KC19_2G185900</name>
</gene>
<keyword evidence="2" id="KW-1133">Transmembrane helix</keyword>
<comment type="caution">
    <text evidence="3">The sequence shown here is derived from an EMBL/GenBank/DDBJ whole genome shotgun (WGS) entry which is preliminary data.</text>
</comment>
<accession>A0A8T0IX91</accession>
<dbReference type="Proteomes" id="UP000822688">
    <property type="component" value="Chromosome 2"/>
</dbReference>
<organism evidence="3 4">
    <name type="scientific">Ceratodon purpureus</name>
    <name type="common">Fire moss</name>
    <name type="synonym">Dicranum purpureum</name>
    <dbReference type="NCBI Taxonomy" id="3225"/>
    <lineage>
        <taxon>Eukaryota</taxon>
        <taxon>Viridiplantae</taxon>
        <taxon>Streptophyta</taxon>
        <taxon>Embryophyta</taxon>
        <taxon>Bryophyta</taxon>
        <taxon>Bryophytina</taxon>
        <taxon>Bryopsida</taxon>
        <taxon>Dicranidae</taxon>
        <taxon>Pseudoditrichales</taxon>
        <taxon>Ditrichaceae</taxon>
        <taxon>Ceratodon</taxon>
    </lineage>
</organism>
<feature type="region of interest" description="Disordered" evidence="1">
    <location>
        <begin position="171"/>
        <end position="224"/>
    </location>
</feature>
<keyword evidence="2" id="KW-0472">Membrane</keyword>
<reference evidence="3" key="1">
    <citation type="submission" date="2020-06" db="EMBL/GenBank/DDBJ databases">
        <title>WGS assembly of Ceratodon purpureus strain R40.</title>
        <authorList>
            <person name="Carey S.B."/>
            <person name="Jenkins J."/>
            <person name="Shu S."/>
            <person name="Lovell J.T."/>
            <person name="Sreedasyam A."/>
            <person name="Maumus F."/>
            <person name="Tiley G.P."/>
            <person name="Fernandez-Pozo N."/>
            <person name="Barry K."/>
            <person name="Chen C."/>
            <person name="Wang M."/>
            <person name="Lipzen A."/>
            <person name="Daum C."/>
            <person name="Saski C.A."/>
            <person name="Payton A.C."/>
            <person name="Mcbreen J.C."/>
            <person name="Conrad R.E."/>
            <person name="Kollar L.M."/>
            <person name="Olsson S."/>
            <person name="Huttunen S."/>
            <person name="Landis J.B."/>
            <person name="Wickett N.J."/>
            <person name="Johnson M.G."/>
            <person name="Rensing S.A."/>
            <person name="Grimwood J."/>
            <person name="Schmutz J."/>
            <person name="Mcdaniel S.F."/>
        </authorList>
    </citation>
    <scope>NUCLEOTIDE SEQUENCE</scope>
    <source>
        <strain evidence="3">R40</strain>
    </source>
</reference>
<proteinExistence type="predicted"/>
<sequence length="242" mass="26620">MEHTRVSIIKALEFPHHSSLGSVICKSFSFKMEGFVSGRKSYSTSLVVLVLCLGSLLLAVVASSELPFLQPLQHGAVSESTERQGTQHRHWLRDHMPWSRGSRHMDHHPHRVVHEYQPRPYKRGPCILTRSEYDVIRGHRLHLRGTPGNYASVNGIVRSSTPTTAWNILEDGKPTPPGGNNPPPNPSTNSIVRVVPPRLAPLNGILDKPTPGGHPPPPSNPHANVIVEIVSPPVPAERASMQ</sequence>
<evidence type="ECO:0000256" key="1">
    <source>
        <dbReference type="SAM" id="MobiDB-lite"/>
    </source>
</evidence>
<dbReference type="EMBL" id="CM026422">
    <property type="protein sequence ID" value="KAG0587712.1"/>
    <property type="molecule type" value="Genomic_DNA"/>
</dbReference>
<keyword evidence="4" id="KW-1185">Reference proteome</keyword>